<evidence type="ECO:0000259" key="2">
    <source>
        <dbReference type="Pfam" id="PF07978"/>
    </source>
</evidence>
<reference evidence="3 4" key="1">
    <citation type="submission" date="2018-08" db="EMBL/GenBank/DDBJ databases">
        <title>Mucilaginibacter terrae sp. nov., isolated from manganese diggings.</title>
        <authorList>
            <person name="Huang Y."/>
            <person name="Zhou Z."/>
        </authorList>
    </citation>
    <scope>NUCLEOTIDE SEQUENCE [LARGE SCALE GENOMIC DNA]</scope>
    <source>
        <strain evidence="3 4">ZH6</strain>
    </source>
</reference>
<comment type="caution">
    <text evidence="3">The sequence shown here is derived from an EMBL/GenBank/DDBJ whole genome shotgun (WGS) entry which is preliminary data.</text>
</comment>
<dbReference type="RefSeq" id="WP_117382619.1">
    <property type="nucleotide sequence ID" value="NZ_QWDE01000001.1"/>
</dbReference>
<feature type="signal peptide" evidence="1">
    <location>
        <begin position="1"/>
        <end position="26"/>
    </location>
</feature>
<evidence type="ECO:0000256" key="1">
    <source>
        <dbReference type="SAM" id="SignalP"/>
    </source>
</evidence>
<dbReference type="InterPro" id="IPR012577">
    <property type="entry name" value="NIPSNAP"/>
</dbReference>
<protein>
    <submittedName>
        <fullName evidence="3">NIPSNAP family containing protein</fullName>
    </submittedName>
</protein>
<sequence>MKRRSFVKSTLLTAAAGTVAPAVASAANSAVPPKGTDYYELRVYTLKNDEQQKLVEDFLQNAAIPAFNSMGVKHVGVFTELKPEEQTKLYVLIQYNGIAHFDHISDNINNDTAYKTKGAAYLTAPASQPAYERIESSLMKAFKHSPILAPPDKKTRIFELRQYQSATEAAGQKKIEMFNDQGEIDIFKRLGFNPVFWGETIIGPQRPNLTYMITFDDLAAKDAHWKAFGGDSQWKKISSVPEYADALLVNKITSTLLVPTAYSQI</sequence>
<keyword evidence="4" id="KW-1185">Reference proteome</keyword>
<name>A0A3E2NXK7_9SPHI</name>
<dbReference type="EMBL" id="QWDE01000001">
    <property type="protein sequence ID" value="RFZ85722.1"/>
    <property type="molecule type" value="Genomic_DNA"/>
</dbReference>
<evidence type="ECO:0000313" key="3">
    <source>
        <dbReference type="EMBL" id="RFZ85722.1"/>
    </source>
</evidence>
<proteinExistence type="predicted"/>
<dbReference type="Gene3D" id="3.30.70.100">
    <property type="match status" value="2"/>
</dbReference>
<dbReference type="OrthoDB" id="192769at2"/>
<feature type="domain" description="NIPSNAP" evidence="2">
    <location>
        <begin position="158"/>
        <end position="264"/>
    </location>
</feature>
<dbReference type="Proteomes" id="UP000260823">
    <property type="component" value="Unassembled WGS sequence"/>
</dbReference>
<dbReference type="AlphaFoldDB" id="A0A3E2NXK7"/>
<keyword evidence="1" id="KW-0732">Signal</keyword>
<accession>A0A3E2NXK7</accession>
<gene>
    <name evidence="3" type="ORF">DYU05_09040</name>
</gene>
<organism evidence="3 4">
    <name type="scientific">Mucilaginibacter terrenus</name>
    <dbReference type="NCBI Taxonomy" id="2482727"/>
    <lineage>
        <taxon>Bacteria</taxon>
        <taxon>Pseudomonadati</taxon>
        <taxon>Bacteroidota</taxon>
        <taxon>Sphingobacteriia</taxon>
        <taxon>Sphingobacteriales</taxon>
        <taxon>Sphingobacteriaceae</taxon>
        <taxon>Mucilaginibacter</taxon>
    </lineage>
</organism>
<evidence type="ECO:0000313" key="4">
    <source>
        <dbReference type="Proteomes" id="UP000260823"/>
    </source>
</evidence>
<feature type="domain" description="NIPSNAP" evidence="2">
    <location>
        <begin position="39"/>
        <end position="146"/>
    </location>
</feature>
<dbReference type="Pfam" id="PF07978">
    <property type="entry name" value="NIPSNAP"/>
    <property type="match status" value="2"/>
</dbReference>
<dbReference type="InterPro" id="IPR011008">
    <property type="entry name" value="Dimeric_a/b-barrel"/>
</dbReference>
<feature type="chain" id="PRO_5017755998" evidence="1">
    <location>
        <begin position="27"/>
        <end position="265"/>
    </location>
</feature>
<dbReference type="SUPFAM" id="SSF54909">
    <property type="entry name" value="Dimeric alpha+beta barrel"/>
    <property type="match status" value="2"/>
</dbReference>